<dbReference type="Proteomes" id="UP000321577">
    <property type="component" value="Unassembled WGS sequence"/>
</dbReference>
<dbReference type="SUPFAM" id="SSF117074">
    <property type="entry name" value="Hypothetical protein PA1324"/>
    <property type="match status" value="9"/>
</dbReference>
<dbReference type="Pfam" id="PF17210">
    <property type="entry name" value="SdrD_B"/>
    <property type="match status" value="9"/>
</dbReference>
<proteinExistence type="predicted"/>
<dbReference type="InterPro" id="IPR051417">
    <property type="entry name" value="SDr/BOS_complex"/>
</dbReference>
<keyword evidence="8" id="KW-1185">Reference proteome</keyword>
<organism evidence="7 8">
    <name type="scientific">Brevifollis gellanilyticus</name>
    <dbReference type="NCBI Taxonomy" id="748831"/>
    <lineage>
        <taxon>Bacteria</taxon>
        <taxon>Pseudomonadati</taxon>
        <taxon>Verrucomicrobiota</taxon>
        <taxon>Verrucomicrobiia</taxon>
        <taxon>Verrucomicrobiales</taxon>
        <taxon>Verrucomicrobiaceae</taxon>
    </lineage>
</organism>
<dbReference type="Gene3D" id="2.60.40.10">
    <property type="entry name" value="Immunoglobulins"/>
    <property type="match status" value="13"/>
</dbReference>
<feature type="domain" description="SD-repeat containing protein B" evidence="6">
    <location>
        <begin position="749"/>
        <end position="848"/>
    </location>
</feature>
<accession>A0A512M648</accession>
<sequence>MAKVWASLVCLLVFSSTLASAQGTFTVGNLVFRDSNGNQIFDPGEDVGIQGVIVELWEAGGIEPVSITTTDAEGSYQFTSITGGYYYVKIPASEFSSGALQGMLSLPEVQGEDADDDVGEDGLDDPEPAMNGIQSPVFGLQQGEAPTSATFETGFRQNSDDADDGNGNLTIDFGFYRPVSLGDLVFADMDGDGMADAGEGIPGVRVNLYLFGMGPEPLRTTTTDASGRFLFTNLVDGSYHLQIPATEFEPGKVLSTAVPLTPSTPMGDDDTGGDADSAFVAPGIGVRTDNFVLSAGFAPTAATYETGLFSDADDGVNDVSSDLTHDIGFAFPAGRVAVGNLVFVDQDGDGIADEGEGRDDIVVRLFAAGDDPLTDSPVAQRLTSDGGFYFFEDLAPGDYFLHIPPSEFRLFKQLYAAQSISGNIAGDDQLGQDGLDAGSPLSTGVRTAVFTLAVGSAPTSATGESGLHAGSDSFRDADVDLTRDLGFFVPSYEPVGIGNAVFKDSNGSLHMEASEGVPDVMVMLFAEGNDPMTDTPLGSRLTDENGSYLFDGLLPGSYFIHIPASEFNPGGPLQNVTSLPGYGLDNGLDDNADENGEDGTSLALEGIGSRVIQLAADSEPTGLSGETGFRAADDVGDDDNVDLTVDFGFSGGCPAITFQAILVPTARVGEPYELQLNATGGTGPYVWSWSATNLSGLPSGLTLDNAGLISGTPVNSATHSLKIRATDAEGCFTETTLTLQIFSPLGVMKVGNLVYVDEDGDDHADADEGRDGVTVKLYLAGGDPELSTPLATTQTQDGGFFLFSNLDPGSYYLYIPAEEFQAGGQLLGTLSISGQGVDDSDDDADENGEDLLTPHLNGVRSSDFTLTTDDAPTSSETGLGSNLDSGDDSNGDLTRDFGFVAACSTIVVTPGPLPDAMYLKEYSVQLEASGAMGPYVYTSVGELPAGLLLSSSGLLSGTPAFAGSASFQVDVTGANECVTRVTLTVNAQPGLGVGNLVFLDADNDNTADAGEGVNEVMVRLFNEGADPETATPVASTLTANGGYYLFSALEPGRYFAHIPKEEFQLGGHLYAKTSILGGGDDDGLDDHLDENGEDAPEPDSTGVASNVFELSVGNEPTDDSQEGTQSGEFGRGAEQDALVDAHYDLTIDFGFTQVCPEIDIMRERLRPVVAGSAVNLIFMASGGVEPHTWSAAQPLPSGLSLSAAGELTGSVTLPGEYVIHVKATDTQLCAGTSTFTLVVKAPQPLSVGNLIFIDQDRDGHADAGEGVPNVVVQLFNQGANPANTSPLVTPVTTDANGHYRFTGLGAGRYFVHVPASQFANGAPLHQYVSMLGAGIDDGEDDDAGENGVDNALPASFGISSTEFELAENTEPMNDYTETGLGADADDEDPDEENYSDNDGDMTIDLGFLPLPPAGLRMGNLIYIDRDLDDRPDANEGVDGVTVLLYREGDNPAFAEPTRNVVTADGGHYLFAGLEPGGYFVHVPASQFQAGAPLYHSLSLTGHGYDMPVDDDADENGVDSPNPISTGISTTLITLDYYGGPTSLNGETGAGTDMDDSDDANGNMTIDLGFRVQCPDLMLTPNGDSYTAMQALNFTQSFSVSGGVAPYVFSAIGTLPGGLTLSAEGVLSGKPTTPGEISFTLRAVDSLGCTLSAPITFTTNAAPPGTSVGNLIFIDENGDGKAQNGEGVNGVTVKLMNAGGQVAQTVTANGGLYEFVNVEDGTYFLQISADMFAASAPLAGMKSMPGTALSDDDISEDGIDVPNASITGVRTADFTLELGSAPTSENGETGLGSALDDVRDAFTDLTLDFGFTNVLPRNFAQWQVENPLNGLNGAEDNPEGDALNNALEFTLGQDASTGLLSSVTFPPRLKLNSVTGKFDFEFQRRAGGTEGTSVSLMLSDGQGLETLSSLVPAVVSAGNGFETVTYPDVESDPAFNGKTQGYVRLRSELSLDASPEPEVTAHTPTWCWRRHAVAAGASRAFAMPLVRQEVLRGVVTGVIGAALDLSDAVGPGGNLAAALVPGESYYVEVISGGHSGNRFEIEEVATAAATVTLDLGSLLSTTDTLPDLTGSTIVVRQHQTLGSVIGTTALHPSNRQSSADRVLFFNRAGNNYHEHWLSLRSGNERRWVLAGDENSLDRAGRVITPGEGLFVNPRTTNANIPLVGLVRETDLRVTLAVGNNFVSSGLTTITSPNALSMKVARGFVASNRLTQADRLRVWNNTALPPAAPYTAYYLQRSGSNPEKWVLEGDQNLGNVNDTPLVPAFEGIFIIHQTTPFLWDQEPPEPNQ</sequence>
<dbReference type="PANTHER" id="PTHR23303:SF15">
    <property type="entry name" value="COLOSSIN-A"/>
    <property type="match status" value="1"/>
</dbReference>
<evidence type="ECO:0000259" key="6">
    <source>
        <dbReference type="Pfam" id="PF17210"/>
    </source>
</evidence>
<name>A0A512M648_9BACT</name>
<dbReference type="GO" id="GO:0016020">
    <property type="term" value="C:membrane"/>
    <property type="evidence" value="ECO:0007669"/>
    <property type="project" value="InterPro"/>
</dbReference>
<feature type="chain" id="PRO_5022014083" description="SD-repeat containing protein B domain-containing protein" evidence="5">
    <location>
        <begin position="22"/>
        <end position="2286"/>
    </location>
</feature>
<feature type="domain" description="SD-repeat containing protein B" evidence="6">
    <location>
        <begin position="180"/>
        <end position="244"/>
    </location>
</feature>
<feature type="region of interest" description="Disordered" evidence="4">
    <location>
        <begin position="834"/>
        <end position="887"/>
    </location>
</feature>
<feature type="domain" description="SD-repeat containing protein B" evidence="6">
    <location>
        <begin position="1246"/>
        <end position="1345"/>
    </location>
</feature>
<dbReference type="RefSeq" id="WP_170266659.1">
    <property type="nucleotide sequence ID" value="NZ_BKAG01000008.1"/>
</dbReference>
<protein>
    <recommendedName>
        <fullName evidence="6">SD-repeat containing protein B domain-containing protein</fullName>
    </recommendedName>
</protein>
<evidence type="ECO:0000256" key="1">
    <source>
        <dbReference type="ARBA" id="ARBA00004613"/>
    </source>
</evidence>
<dbReference type="InterPro" id="IPR015919">
    <property type="entry name" value="Cadherin-like_sf"/>
</dbReference>
<feature type="domain" description="SD-repeat containing protein B" evidence="6">
    <location>
        <begin position="1417"/>
        <end position="1515"/>
    </location>
</feature>
<dbReference type="SUPFAM" id="SSF49313">
    <property type="entry name" value="Cadherin-like"/>
    <property type="match status" value="1"/>
</dbReference>
<reference evidence="7 8" key="1">
    <citation type="submission" date="2019-07" db="EMBL/GenBank/DDBJ databases">
        <title>Whole genome shotgun sequence of Brevifollis gellanilyticus NBRC 108608.</title>
        <authorList>
            <person name="Hosoyama A."/>
            <person name="Uohara A."/>
            <person name="Ohji S."/>
            <person name="Ichikawa N."/>
        </authorList>
    </citation>
    <scope>NUCLEOTIDE SEQUENCE [LARGE SCALE GENOMIC DNA]</scope>
    <source>
        <strain evidence="7 8">NBRC 108608</strain>
    </source>
</reference>
<evidence type="ECO:0000256" key="5">
    <source>
        <dbReference type="SAM" id="SignalP"/>
    </source>
</evidence>
<comment type="subcellular location">
    <subcellularLocation>
        <location evidence="1">Secreted</location>
    </subcellularLocation>
</comment>
<feature type="signal peptide" evidence="5">
    <location>
        <begin position="1"/>
        <end position="21"/>
    </location>
</feature>
<comment type="caution">
    <text evidence="7">The sequence shown here is derived from an EMBL/GenBank/DDBJ whole genome shotgun (WGS) entry which is preliminary data.</text>
</comment>
<dbReference type="InterPro" id="IPR013783">
    <property type="entry name" value="Ig-like_fold"/>
</dbReference>
<dbReference type="EMBL" id="BKAG01000008">
    <property type="protein sequence ID" value="GEP42210.1"/>
    <property type="molecule type" value="Genomic_DNA"/>
</dbReference>
<evidence type="ECO:0000256" key="2">
    <source>
        <dbReference type="ARBA" id="ARBA00022525"/>
    </source>
</evidence>
<feature type="compositionally biased region" description="Acidic residues" evidence="4">
    <location>
        <begin position="838"/>
        <end position="849"/>
    </location>
</feature>
<evidence type="ECO:0000256" key="4">
    <source>
        <dbReference type="SAM" id="MobiDB-lite"/>
    </source>
</evidence>
<gene>
    <name evidence="7" type="ORF">BGE01nite_15010</name>
</gene>
<dbReference type="GO" id="GO:0005509">
    <property type="term" value="F:calcium ion binding"/>
    <property type="evidence" value="ECO:0007669"/>
    <property type="project" value="InterPro"/>
</dbReference>
<feature type="compositionally biased region" description="Polar residues" evidence="4">
    <location>
        <begin position="859"/>
        <end position="877"/>
    </location>
</feature>
<dbReference type="PANTHER" id="PTHR23303">
    <property type="entry name" value="CARBOXYPEPTIDASE REGULATORY REGION-CONTAINING"/>
    <property type="match status" value="1"/>
</dbReference>
<evidence type="ECO:0000313" key="8">
    <source>
        <dbReference type="Proteomes" id="UP000321577"/>
    </source>
</evidence>
<feature type="region of interest" description="Disordered" evidence="4">
    <location>
        <begin position="1080"/>
        <end position="1103"/>
    </location>
</feature>
<feature type="domain" description="SD-repeat containing protein B" evidence="6">
    <location>
        <begin position="1666"/>
        <end position="1729"/>
    </location>
</feature>
<feature type="domain" description="SD-repeat containing protein B" evidence="6">
    <location>
        <begin position="26"/>
        <end position="92"/>
    </location>
</feature>
<feature type="domain" description="SD-repeat containing protein B" evidence="6">
    <location>
        <begin position="497"/>
        <end position="597"/>
    </location>
</feature>
<feature type="domain" description="SD-repeat containing protein B" evidence="6">
    <location>
        <begin position="337"/>
        <end position="403"/>
    </location>
</feature>
<feature type="domain" description="SD-repeat containing protein B" evidence="6">
    <location>
        <begin position="993"/>
        <end position="1058"/>
    </location>
</feature>
<feature type="compositionally biased region" description="Acidic residues" evidence="4">
    <location>
        <begin position="1383"/>
        <end position="1400"/>
    </location>
</feature>
<keyword evidence="3 5" id="KW-0732">Signal</keyword>
<dbReference type="Pfam" id="PF05345">
    <property type="entry name" value="He_PIG"/>
    <property type="match status" value="4"/>
</dbReference>
<keyword evidence="2" id="KW-0964">Secreted</keyword>
<dbReference type="InterPro" id="IPR033764">
    <property type="entry name" value="Sdr_B"/>
</dbReference>
<evidence type="ECO:0000256" key="3">
    <source>
        <dbReference type="ARBA" id="ARBA00022729"/>
    </source>
</evidence>
<feature type="region of interest" description="Disordered" evidence="4">
    <location>
        <begin position="1372"/>
        <end position="1400"/>
    </location>
</feature>
<evidence type="ECO:0000313" key="7">
    <source>
        <dbReference type="EMBL" id="GEP42210.1"/>
    </source>
</evidence>
<dbReference type="GO" id="GO:0005576">
    <property type="term" value="C:extracellular region"/>
    <property type="evidence" value="ECO:0007669"/>
    <property type="project" value="UniProtKB-SubCell"/>
</dbReference>